<dbReference type="Proteomes" id="UP000269289">
    <property type="component" value="Unassembled WGS sequence"/>
</dbReference>
<dbReference type="AlphaFoldDB" id="A0A3M2JJF2"/>
<keyword evidence="2" id="KW-1185">Reference proteome</keyword>
<name>A0A3M2JJF2_9CELL</name>
<evidence type="ECO:0000313" key="2">
    <source>
        <dbReference type="Proteomes" id="UP000269289"/>
    </source>
</evidence>
<protein>
    <submittedName>
        <fullName evidence="1">Uncharacterized protein</fullName>
    </submittedName>
</protein>
<comment type="caution">
    <text evidence="1">The sequence shown here is derived from an EMBL/GenBank/DDBJ whole genome shotgun (WGS) entry which is preliminary data.</text>
</comment>
<dbReference type="EMBL" id="RFFI01000009">
    <property type="protein sequence ID" value="RMI13809.1"/>
    <property type="molecule type" value="Genomic_DNA"/>
</dbReference>
<dbReference type="OrthoDB" id="4297007at2"/>
<dbReference type="RefSeq" id="WP_122147967.1">
    <property type="nucleotide sequence ID" value="NZ_RFFI01000009.1"/>
</dbReference>
<sequence length="139" mass="14007">MDVTLGGRMGGPEVGATFLPGVVAVRHRLKAALAPVAVDGVGLLDLEVWIGGSTTDHGAGGFAATMRYSAARSRLLLTVAVPHEHASHTLPADAAQEVAGWLVRGFAAARVPRSAQGLRLDPVLAALAAVRTAAAGTGA</sequence>
<evidence type="ECO:0000313" key="1">
    <source>
        <dbReference type="EMBL" id="RMI13809.1"/>
    </source>
</evidence>
<accession>A0A3M2JJF2</accession>
<organism evidence="1 2">
    <name type="scientific">Cellulomonas triticagri</name>
    <dbReference type="NCBI Taxonomy" id="2483352"/>
    <lineage>
        <taxon>Bacteria</taxon>
        <taxon>Bacillati</taxon>
        <taxon>Actinomycetota</taxon>
        <taxon>Actinomycetes</taxon>
        <taxon>Micrococcales</taxon>
        <taxon>Cellulomonadaceae</taxon>
        <taxon>Cellulomonas</taxon>
    </lineage>
</organism>
<proteinExistence type="predicted"/>
<reference evidence="1 2" key="1">
    <citation type="submission" date="2018-10" db="EMBL/GenBank/DDBJ databases">
        <title>Isolation, diversity and antifungal activity of actinobacteria from wheat.</title>
        <authorList>
            <person name="Han C."/>
        </authorList>
    </citation>
    <scope>NUCLEOTIDE SEQUENCE [LARGE SCALE GENOMIC DNA]</scope>
    <source>
        <strain evidence="1 2">NEAU-YY56</strain>
    </source>
</reference>
<gene>
    <name evidence="1" type="ORF">EBM89_02945</name>
</gene>